<protein>
    <recommendedName>
        <fullName evidence="1">DNA mimic protein DMP19 C-terminal domain-containing protein</fullName>
    </recommendedName>
</protein>
<dbReference type="Pfam" id="PF14300">
    <property type="entry name" value="DMP19"/>
    <property type="match status" value="1"/>
</dbReference>
<organism evidence="2 3">
    <name type="scientific">Kingella kingae</name>
    <dbReference type="NCBI Taxonomy" id="504"/>
    <lineage>
        <taxon>Bacteria</taxon>
        <taxon>Pseudomonadati</taxon>
        <taxon>Pseudomonadota</taxon>
        <taxon>Betaproteobacteria</taxon>
        <taxon>Neisseriales</taxon>
        <taxon>Neisseriaceae</taxon>
        <taxon>Kingella</taxon>
    </lineage>
</organism>
<accession>A0AAX2J3N9</accession>
<dbReference type="AlphaFoldDB" id="A0AAX2J3N9"/>
<dbReference type="RefSeq" id="WP_003785871.1">
    <property type="nucleotide sequence ID" value="NZ_CP091518.1"/>
</dbReference>
<dbReference type="Proteomes" id="UP000248598">
    <property type="component" value="Chromosome 1"/>
</dbReference>
<feature type="domain" description="DNA mimic protein DMP19 C-terminal" evidence="1">
    <location>
        <begin position="23"/>
        <end position="138"/>
    </location>
</feature>
<name>A0AAX2J3N9_KINKI</name>
<dbReference type="InterPro" id="IPR025402">
    <property type="entry name" value="DMP19_C"/>
</dbReference>
<evidence type="ECO:0000259" key="1">
    <source>
        <dbReference type="Pfam" id="PF14300"/>
    </source>
</evidence>
<reference evidence="2 3" key="1">
    <citation type="submission" date="2018-06" db="EMBL/GenBank/DDBJ databases">
        <authorList>
            <consortium name="Pathogen Informatics"/>
            <person name="Doyle S."/>
        </authorList>
    </citation>
    <scope>NUCLEOTIDE SEQUENCE [LARGE SCALE GENOMIC DNA]</scope>
    <source>
        <strain evidence="2 3">NCTC10529</strain>
    </source>
</reference>
<dbReference type="EMBL" id="LS483426">
    <property type="protein sequence ID" value="SQH24993.1"/>
    <property type="molecule type" value="Genomic_DNA"/>
</dbReference>
<evidence type="ECO:0000313" key="2">
    <source>
        <dbReference type="EMBL" id="SQH24993.1"/>
    </source>
</evidence>
<evidence type="ECO:0000313" key="3">
    <source>
        <dbReference type="Proteomes" id="UP000248598"/>
    </source>
</evidence>
<dbReference type="Gene3D" id="1.20.1420.60">
    <property type="match status" value="1"/>
</dbReference>
<sequence length="145" mass="16566">MKPEDLFELSTQYWDRLDEQGAESLNDEQHTLLALCYLDAQVQEGGFVQLIATGFGEYVLLNPVADSLRHWRIKAIPKVLEQAKTLYQKYGEQIEQLASDGAEVETLRQQFADFEGLDAAYYDCVDDDWQIACEYVATNSSKFIL</sequence>
<proteinExistence type="predicted"/>
<dbReference type="GeneID" id="93262478"/>
<gene>
    <name evidence="2" type="ORF">NCTC10529_01188</name>
</gene>